<dbReference type="InterPro" id="IPR017853">
    <property type="entry name" value="GH"/>
</dbReference>
<dbReference type="Pfam" id="PF22666">
    <property type="entry name" value="Glyco_hydro_2_N2"/>
    <property type="match status" value="1"/>
</dbReference>
<feature type="domain" description="Beta-mannosidase Ig-fold" evidence="8">
    <location>
        <begin position="759"/>
        <end position="808"/>
    </location>
</feature>
<dbReference type="PANTHER" id="PTHR43730">
    <property type="entry name" value="BETA-MANNOSIDASE"/>
    <property type="match status" value="1"/>
</dbReference>
<dbReference type="GO" id="GO:0006516">
    <property type="term" value="P:glycoprotein catabolic process"/>
    <property type="evidence" value="ECO:0007669"/>
    <property type="project" value="TreeGrafter"/>
</dbReference>
<name>A0A4P6M316_9FIRM</name>
<evidence type="ECO:0000259" key="9">
    <source>
        <dbReference type="Pfam" id="PF22666"/>
    </source>
</evidence>
<dbReference type="Proteomes" id="UP000289794">
    <property type="component" value="Chromosome"/>
</dbReference>
<dbReference type="InterPro" id="IPR054593">
    <property type="entry name" value="Beta-mannosidase-like_N2"/>
</dbReference>
<dbReference type="GO" id="GO:0005975">
    <property type="term" value="P:carbohydrate metabolic process"/>
    <property type="evidence" value="ECO:0007669"/>
    <property type="project" value="InterPro"/>
</dbReference>
<dbReference type="Pfam" id="PF00703">
    <property type="entry name" value="Glyco_hydro_2"/>
    <property type="match status" value="1"/>
</dbReference>
<evidence type="ECO:0000256" key="5">
    <source>
        <dbReference type="ARBA" id="ARBA00023180"/>
    </source>
</evidence>
<dbReference type="SUPFAM" id="SSF49303">
    <property type="entry name" value="beta-Galactosidase/glucuronidase domain"/>
    <property type="match status" value="2"/>
</dbReference>
<accession>A0A4P6M316</accession>
<feature type="domain" description="Beta-mannosidase-like galactose-binding" evidence="9">
    <location>
        <begin position="11"/>
        <end position="169"/>
    </location>
</feature>
<protein>
    <recommendedName>
        <fullName evidence="3">beta-mannosidase</fullName>
        <ecNumber evidence="3">3.2.1.25</ecNumber>
    </recommendedName>
</protein>
<dbReference type="InterPro" id="IPR036156">
    <property type="entry name" value="Beta-gal/glucu_dom_sf"/>
</dbReference>
<reference evidence="10 11" key="1">
    <citation type="submission" date="2019-01" db="EMBL/GenBank/DDBJ databases">
        <title>PMF-metabolizing Aryl O-demethylase.</title>
        <authorList>
            <person name="Kim M."/>
        </authorList>
    </citation>
    <scope>NUCLEOTIDE SEQUENCE [LARGE SCALE GENOMIC DNA]</scope>
    <source>
        <strain evidence="10 11">PMF1</strain>
    </source>
</reference>
<evidence type="ECO:0000256" key="1">
    <source>
        <dbReference type="ARBA" id="ARBA00000829"/>
    </source>
</evidence>
<dbReference type="InterPro" id="IPR013783">
    <property type="entry name" value="Ig-like_fold"/>
</dbReference>
<keyword evidence="6 10" id="KW-0326">Glycosidase</keyword>
<dbReference type="PANTHER" id="PTHR43730:SF1">
    <property type="entry name" value="BETA-MANNOSIDASE"/>
    <property type="match status" value="1"/>
</dbReference>
<dbReference type="Gene3D" id="2.60.120.260">
    <property type="entry name" value="Galactose-binding domain-like"/>
    <property type="match status" value="1"/>
</dbReference>
<dbReference type="Gene3D" id="2.60.40.10">
    <property type="entry name" value="Immunoglobulins"/>
    <property type="match status" value="2"/>
</dbReference>
<comment type="similarity">
    <text evidence="2">Belongs to the glycosyl hydrolase 2 family.</text>
</comment>
<dbReference type="RefSeq" id="WP_130182545.1">
    <property type="nucleotide sequence ID" value="NZ_CP035945.1"/>
</dbReference>
<evidence type="ECO:0000256" key="3">
    <source>
        <dbReference type="ARBA" id="ARBA00012754"/>
    </source>
</evidence>
<dbReference type="EMBL" id="CP035945">
    <property type="protein sequence ID" value="QBE99504.1"/>
    <property type="molecule type" value="Genomic_DNA"/>
</dbReference>
<dbReference type="InterPro" id="IPR041625">
    <property type="entry name" value="Beta-mannosidase_Ig"/>
</dbReference>
<dbReference type="InterPro" id="IPR008979">
    <property type="entry name" value="Galactose-bd-like_sf"/>
</dbReference>
<evidence type="ECO:0000259" key="7">
    <source>
        <dbReference type="Pfam" id="PF00703"/>
    </source>
</evidence>
<dbReference type="KEGG" id="bpro:PMF13cell1_05081"/>
<evidence type="ECO:0000313" key="10">
    <source>
        <dbReference type="EMBL" id="QBE99504.1"/>
    </source>
</evidence>
<evidence type="ECO:0000313" key="11">
    <source>
        <dbReference type="Proteomes" id="UP000289794"/>
    </source>
</evidence>
<dbReference type="SUPFAM" id="SSF51445">
    <property type="entry name" value="(Trans)glycosidases"/>
    <property type="match status" value="1"/>
</dbReference>
<gene>
    <name evidence="10" type="primary">csxA_7</name>
    <name evidence="10" type="ORF">PMF13cell1_05081</name>
</gene>
<dbReference type="EC" id="3.2.1.25" evidence="3"/>
<feature type="domain" description="Glycoside hydrolase family 2 immunoglobulin-like beta-sandwich" evidence="7">
    <location>
        <begin position="199"/>
        <end position="312"/>
    </location>
</feature>
<dbReference type="InterPro" id="IPR006102">
    <property type="entry name" value="Ig-like_GH2"/>
</dbReference>
<dbReference type="InterPro" id="IPR050887">
    <property type="entry name" value="Beta-mannosidase_GH2"/>
</dbReference>
<dbReference type="AlphaFoldDB" id="A0A4P6M316"/>
<keyword evidence="5" id="KW-0325">Glycoprotein</keyword>
<evidence type="ECO:0000256" key="2">
    <source>
        <dbReference type="ARBA" id="ARBA00007401"/>
    </source>
</evidence>
<dbReference type="Gene3D" id="3.20.20.80">
    <property type="entry name" value="Glycosidases"/>
    <property type="match status" value="1"/>
</dbReference>
<proteinExistence type="inferred from homology"/>
<evidence type="ECO:0000256" key="6">
    <source>
        <dbReference type="ARBA" id="ARBA00023295"/>
    </source>
</evidence>
<keyword evidence="4 10" id="KW-0378">Hydrolase</keyword>
<dbReference type="GO" id="GO:0004567">
    <property type="term" value="F:beta-mannosidase activity"/>
    <property type="evidence" value="ECO:0007669"/>
    <property type="project" value="UniProtKB-EC"/>
</dbReference>
<organism evidence="10 11">
    <name type="scientific">Blautia producta</name>
    <dbReference type="NCBI Taxonomy" id="33035"/>
    <lineage>
        <taxon>Bacteria</taxon>
        <taxon>Bacillati</taxon>
        <taxon>Bacillota</taxon>
        <taxon>Clostridia</taxon>
        <taxon>Lachnospirales</taxon>
        <taxon>Lachnospiraceae</taxon>
        <taxon>Blautia</taxon>
    </lineage>
</organism>
<dbReference type="SUPFAM" id="SSF49785">
    <property type="entry name" value="Galactose-binding domain-like"/>
    <property type="match status" value="1"/>
</dbReference>
<evidence type="ECO:0000259" key="8">
    <source>
        <dbReference type="Pfam" id="PF17753"/>
    </source>
</evidence>
<comment type="catalytic activity">
    <reaction evidence="1">
        <text>Hydrolysis of terminal, non-reducing beta-D-mannose residues in beta-D-mannosides.</text>
        <dbReference type="EC" id="3.2.1.25"/>
    </reaction>
</comment>
<evidence type="ECO:0000256" key="4">
    <source>
        <dbReference type="ARBA" id="ARBA00022801"/>
    </source>
</evidence>
<sequence>MKKERILTDNWFLRESESTEVMKIPQMPMQVHDILYHYGKIGDSYQWGKTEDCRWVNDKTWIYGTDFEIEPQRPDAKSLDCEKYVLLLEGLDTFAEIKVNQKTAGRHHDCYLPCKMDISPLVKPGKNTLEIIFTPVKEELKKTEETYRDIVAEGLVEPCRFLRKTFHDFTTYLGNDPDFYKAGVFGRTVLYEIPDGLQIEEMDVQYSLNEALDTAKIQIHMAVSDGNVQIHAAVSDGNEGGGIYRVRARILYNKELIWEQEEPAGEDFMARIEDVHLWWPAGYGAQDLYCVQAELLRDGQVIDTWEKRIGFRKITMQGMLDFQINGRTVRLWGANLTPDQGYTLCEDTKRTERLLELARDAHVNALRIWGEGTGFGEFLYNFADENGILLWQEFYCGHAQYPDVEEVKEKILQEAEYMIKSRRHHPSILLWCGGNECYLSRDFAAPQRTYLTAEFFEYDLKRLCLRLDPDRYYHVNSPFFGSYSNEPGKGDTHSYTNSWYVPGSDIPLFASENLRVSFPGVKTLKRYLKRDILPKPVRRKHGELPWPQEYESITSAESWKKIPCIEEFYDAEKPEEMVYQFGAAAGKYIKDSVERYRRGRKADDGTMERICKGHFIWKWNTTFPHIYSSVLDFYLEQKMPYYYLKRAYEPLSVQAEVSDHLYVWLVNDTGMSQEGRITAELFDMQENRFVKREEIPVKCKAGESVMAGRLDSFGQFTRDKMIRVTFRDAEQNIATQNHTFMDIERHLTFPQSGIKIWREKDVICLKAEQFARCVELSGEEDGDPYWWDFQDNYFDLFPGEVKRVEYGYRHKRGTIKAKAVYDKTCAELNI</sequence>
<dbReference type="Pfam" id="PF17753">
    <property type="entry name" value="Ig_mannosidase"/>
    <property type="match status" value="1"/>
</dbReference>